<dbReference type="Gene3D" id="3.70.10.10">
    <property type="match status" value="1"/>
</dbReference>
<dbReference type="SUPFAM" id="SSF55979">
    <property type="entry name" value="DNA clamp"/>
    <property type="match status" value="2"/>
</dbReference>
<organism evidence="1 2">
    <name type="scientific">Parastrongyloides trichosuri</name>
    <name type="common">Possum-specific nematode worm</name>
    <dbReference type="NCBI Taxonomy" id="131310"/>
    <lineage>
        <taxon>Eukaryota</taxon>
        <taxon>Metazoa</taxon>
        <taxon>Ecdysozoa</taxon>
        <taxon>Nematoda</taxon>
        <taxon>Chromadorea</taxon>
        <taxon>Rhabditida</taxon>
        <taxon>Tylenchina</taxon>
        <taxon>Panagrolaimomorpha</taxon>
        <taxon>Strongyloidoidea</taxon>
        <taxon>Strongyloididae</taxon>
        <taxon>Parastrongyloides</taxon>
    </lineage>
</organism>
<evidence type="ECO:0000313" key="2">
    <source>
        <dbReference type="WBParaSite" id="PTRK_0001259800.1"/>
    </source>
</evidence>
<dbReference type="Pfam" id="PF02144">
    <property type="entry name" value="Rad1"/>
    <property type="match status" value="1"/>
</dbReference>
<proteinExistence type="predicted"/>
<keyword evidence="1" id="KW-1185">Reference proteome</keyword>
<dbReference type="GO" id="GO:0000077">
    <property type="term" value="P:DNA damage checkpoint signaling"/>
    <property type="evidence" value="ECO:0007669"/>
    <property type="project" value="InterPro"/>
</dbReference>
<evidence type="ECO:0000313" key="1">
    <source>
        <dbReference type="Proteomes" id="UP000038045"/>
    </source>
</evidence>
<sequence>MALIAETFKVEIDNLDRLKSLVNNLTAQTNEICIVVSEDGLRFVTNDSTRQQTIIFFNRSALRSIETTVRENKYIMIKVPLEEFIDLFDKNEWADAVCVFEYNEEIAKLRISVEENCLMESDMKADKVDCNMLFMEDMKICVFRCKITTSMIAGIFEFITRFSTHVKMAVSAEGLYFFSMDDFKNESIVLSTSKDIIELTAEYTTFHWFSSNKLKSFLPFLSMSNYCRMKLSKKGILELTIELSDFDDGRVSIQTWIQDVDEPIDMKEYEDEEEISDTIMASIE</sequence>
<protein>
    <submittedName>
        <fullName evidence="2">Proliferating cell nuclear antigen</fullName>
    </submittedName>
</protein>
<dbReference type="AlphaFoldDB" id="A0A0N4ZVJ4"/>
<dbReference type="InterPro" id="IPR046938">
    <property type="entry name" value="DNA_clamp_sf"/>
</dbReference>
<dbReference type="WBParaSite" id="PTRK_0001259800.1">
    <property type="protein sequence ID" value="PTRK_0001259800.1"/>
    <property type="gene ID" value="PTRK_0001259800"/>
</dbReference>
<dbReference type="Proteomes" id="UP000038045">
    <property type="component" value="Unplaced"/>
</dbReference>
<name>A0A0N4ZVJ4_PARTI</name>
<reference evidence="2" key="1">
    <citation type="submission" date="2017-02" db="UniProtKB">
        <authorList>
            <consortium name="WormBaseParasite"/>
        </authorList>
    </citation>
    <scope>IDENTIFICATION</scope>
</reference>
<dbReference type="InterPro" id="IPR003021">
    <property type="entry name" value="Rad1_Rec1_Rad17"/>
</dbReference>
<accession>A0A0N4ZVJ4</accession>